<keyword evidence="14" id="KW-1185">Reference proteome</keyword>
<keyword evidence="6 10" id="KW-0812">Transmembrane</keyword>
<keyword evidence="8 10" id="KW-1133">Transmembrane helix</keyword>
<dbReference type="InterPro" id="IPR021319">
    <property type="entry name" value="DUF2921"/>
</dbReference>
<name>A0ABR2TYX0_9ROSI</name>
<comment type="pathway">
    <text evidence="3">Protein modification; protein ubiquitination.</text>
</comment>
<gene>
    <name evidence="13" type="ORF">V6N11_017501</name>
</gene>
<feature type="transmembrane region" description="Helical" evidence="10">
    <location>
        <begin position="808"/>
        <end position="827"/>
    </location>
</feature>
<evidence type="ECO:0000313" key="13">
    <source>
        <dbReference type="EMBL" id="KAK9042427.1"/>
    </source>
</evidence>
<dbReference type="PANTHER" id="PTHR33389:SF18">
    <property type="entry name" value="OS01G0677900 PROTEIN"/>
    <property type="match status" value="1"/>
</dbReference>
<proteinExistence type="predicted"/>
<feature type="transmembrane region" description="Helical" evidence="10">
    <location>
        <begin position="721"/>
        <end position="739"/>
    </location>
</feature>
<dbReference type="Proteomes" id="UP001396334">
    <property type="component" value="Unassembled WGS sequence"/>
</dbReference>
<accession>A0ABR2TYX0</accession>
<keyword evidence="9 10" id="KW-0472">Membrane</keyword>
<dbReference type="Pfam" id="PF11145">
    <property type="entry name" value="DUF2921"/>
    <property type="match status" value="1"/>
</dbReference>
<evidence type="ECO:0000259" key="12">
    <source>
        <dbReference type="Pfam" id="PF25333"/>
    </source>
</evidence>
<evidence type="ECO:0000256" key="4">
    <source>
        <dbReference type="ARBA" id="ARBA00012483"/>
    </source>
</evidence>
<keyword evidence="5" id="KW-0808">Transferase</keyword>
<reference evidence="13 14" key="1">
    <citation type="journal article" date="2024" name="G3 (Bethesda)">
        <title>Genome assembly of Hibiscus sabdariffa L. provides insights into metabolisms of medicinal natural products.</title>
        <authorList>
            <person name="Kim T."/>
        </authorList>
    </citation>
    <scope>NUCLEOTIDE SEQUENCE [LARGE SCALE GENOMIC DNA]</scope>
    <source>
        <strain evidence="13">TK-2024</strain>
        <tissue evidence="13">Old leaves</tissue>
    </source>
</reference>
<evidence type="ECO:0000256" key="6">
    <source>
        <dbReference type="ARBA" id="ARBA00022692"/>
    </source>
</evidence>
<evidence type="ECO:0000256" key="5">
    <source>
        <dbReference type="ARBA" id="ARBA00022679"/>
    </source>
</evidence>
<evidence type="ECO:0000256" key="9">
    <source>
        <dbReference type="ARBA" id="ARBA00023136"/>
    </source>
</evidence>
<evidence type="ECO:0000256" key="8">
    <source>
        <dbReference type="ARBA" id="ARBA00022989"/>
    </source>
</evidence>
<evidence type="ECO:0000256" key="2">
    <source>
        <dbReference type="ARBA" id="ARBA00004127"/>
    </source>
</evidence>
<keyword evidence="7" id="KW-0833">Ubl conjugation pathway</keyword>
<dbReference type="InterPro" id="IPR057425">
    <property type="entry name" value="DUF2921_N"/>
</dbReference>
<sequence length="966" mass="108836">MLDSSTWLCPDHIDYDGVLFNARSGGLLHANSCVVPAQCLMRQIHFKTNPKTKLELCKLQLQLHSSDSDCFFVFVATMSGKPSITIHICKLTLFFLFLSFPAEFVSSAENEGGVSYSHHCSSVVPESVPSSKAYSHSFATFNGYETGYYIGGNGILNPKISRFSNRFSFETRYASRTAADGVWRIKGILAFHGSYVPVLNLHGFWSEFSGNLCMVGTGSAYSKQGNLLTPSAVFKLRNLRNSNNITTLITGTLESLSGSDGVNYFEPISMIMFPLLNYDYTFDFREFADEFSAESNAPKNMPFNELPFCSMLSGHVNEFKLQYTSDCISGKQNCLPFAWLNGYSPRFLSLSSTWCSEVERRIRVMVEFRNTSHVGKYPSFNPNTTLIGEGTWDVQKNQLFVSVCRFFDIGGSWSNAHVGDCTTRLSFRFPDILSIRETSSARGQIWTTKTANDSGYFSRITLQSTWNRMWDVPGLKYEYTEFNRVKNLCLRNVQLGKNKGHRYPSGHPSDMKFDMLVRSSEKKHGWGSADPVAIDDQLYKPLSYPTDRPSTNFEIILHARPINVSYEVSITLQTPTDVVNGVYFPYIEEKLEITAEGVYDSEIGKLCMVGCRKLGSDNQVFEDAFMDCGILLNFQFAPLESNQNGGYIEGRIESTRKSSDPLYFHHLDVSSPNYKTDEQNSSIWTMDAETTKVLLSNTLMCIFVGLQLYHVKKNPKVVPSISLVMLVILNLGHMVPLALDSETVCSNKQDRYRVSAHNSGLVELNEVTVTVVKVVAFLLLFRLLQLTTSARSHDSNRKTLQFAEEKTLLVLTFLYAAGAKFMLLVAWEKRRPDVAFLLSSSFGYQHHSICNYMKSYAGLIMDSFLLPQILVNMFSNSKHKALSCSFFIGITLVRLLPRAYHLHCNLSNVLSTLLEISVSGEQCGVSAGWDVTRFWGLLVFGAIIYCQQKCGRVPLDWDSWRRSICK</sequence>
<evidence type="ECO:0000256" key="3">
    <source>
        <dbReference type="ARBA" id="ARBA00004906"/>
    </source>
</evidence>
<comment type="subcellular location">
    <subcellularLocation>
        <location evidence="2">Endomembrane system</location>
        <topology evidence="2">Multi-pass membrane protein</topology>
    </subcellularLocation>
</comment>
<evidence type="ECO:0000256" key="1">
    <source>
        <dbReference type="ARBA" id="ARBA00000900"/>
    </source>
</evidence>
<feature type="domain" description="DUF2921" evidence="12">
    <location>
        <begin position="497"/>
        <end position="667"/>
    </location>
</feature>
<dbReference type="Pfam" id="PF25333">
    <property type="entry name" value="DUF2921_N"/>
    <property type="match status" value="3"/>
</dbReference>
<evidence type="ECO:0000256" key="10">
    <source>
        <dbReference type="SAM" id="Phobius"/>
    </source>
</evidence>
<evidence type="ECO:0000259" key="11">
    <source>
        <dbReference type="Pfam" id="PF11145"/>
    </source>
</evidence>
<evidence type="ECO:0000256" key="7">
    <source>
        <dbReference type="ARBA" id="ARBA00022786"/>
    </source>
</evidence>
<dbReference type="EMBL" id="JBBPBN010000004">
    <property type="protein sequence ID" value="KAK9042427.1"/>
    <property type="molecule type" value="Genomic_DNA"/>
</dbReference>
<comment type="caution">
    <text evidence="13">The sequence shown here is derived from an EMBL/GenBank/DDBJ whole genome shotgun (WGS) entry which is preliminary data.</text>
</comment>
<evidence type="ECO:0000313" key="14">
    <source>
        <dbReference type="Proteomes" id="UP001396334"/>
    </source>
</evidence>
<comment type="catalytic activity">
    <reaction evidence="1">
        <text>S-ubiquitinyl-[E2 ubiquitin-conjugating enzyme]-L-cysteine + [acceptor protein]-L-lysine = [E2 ubiquitin-conjugating enzyme]-L-cysteine + N(6)-ubiquitinyl-[acceptor protein]-L-lysine.</text>
        <dbReference type="EC" id="2.3.2.27"/>
    </reaction>
</comment>
<feature type="domain" description="DUF2921" evidence="12">
    <location>
        <begin position="291"/>
        <end position="461"/>
    </location>
</feature>
<dbReference type="EC" id="2.3.2.27" evidence="4"/>
<protein>
    <recommendedName>
        <fullName evidence="4">RING-type E3 ubiquitin transferase</fullName>
        <ecNumber evidence="4">2.3.2.27</ecNumber>
    </recommendedName>
</protein>
<feature type="transmembrane region" description="Helical" evidence="10">
    <location>
        <begin position="693"/>
        <end position="709"/>
    </location>
</feature>
<feature type="domain" description="DUF2921" evidence="12">
    <location>
        <begin position="116"/>
        <end position="269"/>
    </location>
</feature>
<feature type="transmembrane region" description="Helical" evidence="10">
    <location>
        <begin position="767"/>
        <end position="787"/>
    </location>
</feature>
<organism evidence="13 14">
    <name type="scientific">Hibiscus sabdariffa</name>
    <name type="common">roselle</name>
    <dbReference type="NCBI Taxonomy" id="183260"/>
    <lineage>
        <taxon>Eukaryota</taxon>
        <taxon>Viridiplantae</taxon>
        <taxon>Streptophyta</taxon>
        <taxon>Embryophyta</taxon>
        <taxon>Tracheophyta</taxon>
        <taxon>Spermatophyta</taxon>
        <taxon>Magnoliopsida</taxon>
        <taxon>eudicotyledons</taxon>
        <taxon>Gunneridae</taxon>
        <taxon>Pentapetalae</taxon>
        <taxon>rosids</taxon>
        <taxon>malvids</taxon>
        <taxon>Malvales</taxon>
        <taxon>Malvaceae</taxon>
        <taxon>Malvoideae</taxon>
        <taxon>Hibiscus</taxon>
    </lineage>
</organism>
<feature type="domain" description="SWEET-like" evidence="11">
    <location>
        <begin position="680"/>
        <end position="951"/>
    </location>
</feature>
<dbReference type="PANTHER" id="PTHR33389">
    <property type="entry name" value="FAMILY PROTEIN, PUTATIVE (DUF2921)-RELATED"/>
    <property type="match status" value="1"/>
</dbReference>